<dbReference type="EMBL" id="GBXM01057034">
    <property type="protein sequence ID" value="JAH51543.1"/>
    <property type="molecule type" value="Transcribed_RNA"/>
</dbReference>
<organism evidence="1">
    <name type="scientific">Anguilla anguilla</name>
    <name type="common">European freshwater eel</name>
    <name type="synonym">Muraena anguilla</name>
    <dbReference type="NCBI Taxonomy" id="7936"/>
    <lineage>
        <taxon>Eukaryota</taxon>
        <taxon>Metazoa</taxon>
        <taxon>Chordata</taxon>
        <taxon>Craniata</taxon>
        <taxon>Vertebrata</taxon>
        <taxon>Euteleostomi</taxon>
        <taxon>Actinopterygii</taxon>
        <taxon>Neopterygii</taxon>
        <taxon>Teleostei</taxon>
        <taxon>Anguilliformes</taxon>
        <taxon>Anguillidae</taxon>
        <taxon>Anguilla</taxon>
    </lineage>
</organism>
<protein>
    <submittedName>
        <fullName evidence="1">Uncharacterized protein</fullName>
    </submittedName>
</protein>
<proteinExistence type="predicted"/>
<dbReference type="AlphaFoldDB" id="A0A0E9TFP0"/>
<evidence type="ECO:0000313" key="1">
    <source>
        <dbReference type="EMBL" id="JAH51543.1"/>
    </source>
</evidence>
<sequence>MDKQSLGSFSNKLMISVLVHFCEVTTSMHTTDRERYAHSKQQVAGH</sequence>
<name>A0A0E9TFP0_ANGAN</name>
<reference evidence="1" key="2">
    <citation type="journal article" date="2015" name="Fish Shellfish Immunol.">
        <title>Early steps in the European eel (Anguilla anguilla)-Vibrio vulnificus interaction in the gills: Role of the RtxA13 toxin.</title>
        <authorList>
            <person name="Callol A."/>
            <person name="Pajuelo D."/>
            <person name="Ebbesson L."/>
            <person name="Teles M."/>
            <person name="MacKenzie S."/>
            <person name="Amaro C."/>
        </authorList>
    </citation>
    <scope>NUCLEOTIDE SEQUENCE</scope>
</reference>
<reference evidence="1" key="1">
    <citation type="submission" date="2014-11" db="EMBL/GenBank/DDBJ databases">
        <authorList>
            <person name="Amaro Gonzalez C."/>
        </authorList>
    </citation>
    <scope>NUCLEOTIDE SEQUENCE</scope>
</reference>
<accession>A0A0E9TFP0</accession>